<evidence type="ECO:0000256" key="1">
    <source>
        <dbReference type="ARBA" id="ARBA00005254"/>
    </source>
</evidence>
<sequence>MQNDANETVLYEVRDHVAYLTLNRPKSLNALNLDMIEALRVTSARAEADPEVRAVLITGAGEHFMAGGDLKWFREQLALPPQARQPLFERTIGDVHQTVLQLRRAGKPVVAAVRGAVAGFGLSLMLAADLALAADDAYFTLAYCNIALSPDGGATWSLPRTVGMKRAMEIALLGDRFDARQALEWGMVNRVVAVAELLPQAEALAARLAAGPAEALAHTKRLINTSFNATLAEQLHSEQRSFAASGVNPDFAEGLAAFFEKRPARFAVD</sequence>
<dbReference type="PANTHER" id="PTHR43459">
    <property type="entry name" value="ENOYL-COA HYDRATASE"/>
    <property type="match status" value="1"/>
</dbReference>
<dbReference type="InterPro" id="IPR014748">
    <property type="entry name" value="Enoyl-CoA_hydra_C"/>
</dbReference>
<accession>A0A9D7K4P8</accession>
<dbReference type="EMBL" id="JADJUC010000012">
    <property type="protein sequence ID" value="MBK8524617.1"/>
    <property type="molecule type" value="Genomic_DNA"/>
</dbReference>
<dbReference type="InterPro" id="IPR001753">
    <property type="entry name" value="Enoyl-CoA_hydra/iso"/>
</dbReference>
<comment type="caution">
    <text evidence="2">The sequence shown here is derived from an EMBL/GenBank/DDBJ whole genome shotgun (WGS) entry which is preliminary data.</text>
</comment>
<proteinExistence type="inferred from homology"/>
<dbReference type="GO" id="GO:0003824">
    <property type="term" value="F:catalytic activity"/>
    <property type="evidence" value="ECO:0007669"/>
    <property type="project" value="UniProtKB-ARBA"/>
</dbReference>
<evidence type="ECO:0000313" key="2">
    <source>
        <dbReference type="EMBL" id="MBK8524617.1"/>
    </source>
</evidence>
<dbReference type="AlphaFoldDB" id="A0A9D7K4P8"/>
<evidence type="ECO:0000313" key="3">
    <source>
        <dbReference type="Proteomes" id="UP000886689"/>
    </source>
</evidence>
<dbReference type="Pfam" id="PF00378">
    <property type="entry name" value="ECH_1"/>
    <property type="match status" value="1"/>
</dbReference>
<dbReference type="Proteomes" id="UP000886689">
    <property type="component" value="Unassembled WGS sequence"/>
</dbReference>
<reference evidence="2" key="1">
    <citation type="submission" date="2020-10" db="EMBL/GenBank/DDBJ databases">
        <title>Connecting structure to function with the recovery of over 1000 high-quality activated sludge metagenome-assembled genomes encoding full-length rRNA genes using long-read sequencing.</title>
        <authorList>
            <person name="Singleton C.M."/>
            <person name="Petriglieri F."/>
            <person name="Kristensen J.M."/>
            <person name="Kirkegaard R.H."/>
            <person name="Michaelsen T.Y."/>
            <person name="Andersen M.H."/>
            <person name="Karst S.M."/>
            <person name="Dueholm M.S."/>
            <person name="Nielsen P.H."/>
            <person name="Albertsen M."/>
        </authorList>
    </citation>
    <scope>NUCLEOTIDE SEQUENCE</scope>
    <source>
        <strain evidence="2">Hirt_18-Q3-R61-65_BATAC.395</strain>
    </source>
</reference>
<dbReference type="SUPFAM" id="SSF52096">
    <property type="entry name" value="ClpP/crotonase"/>
    <property type="match status" value="1"/>
</dbReference>
<dbReference type="InterPro" id="IPR029045">
    <property type="entry name" value="ClpP/crotonase-like_dom_sf"/>
</dbReference>
<dbReference type="Gene3D" id="1.10.12.10">
    <property type="entry name" value="Lyase 2-enoyl-coa Hydratase, Chain A, domain 2"/>
    <property type="match status" value="1"/>
</dbReference>
<name>A0A9D7K4P8_9PROT</name>
<comment type="similarity">
    <text evidence="1">Belongs to the enoyl-CoA hydratase/isomerase family.</text>
</comment>
<dbReference type="Gene3D" id="3.90.226.10">
    <property type="entry name" value="2-enoyl-CoA Hydratase, Chain A, domain 1"/>
    <property type="match status" value="1"/>
</dbReference>
<gene>
    <name evidence="2" type="ORF">IPL58_11245</name>
</gene>
<dbReference type="PANTHER" id="PTHR43459:SF1">
    <property type="entry name" value="EG:BACN32G11.4 PROTEIN"/>
    <property type="match status" value="1"/>
</dbReference>
<protein>
    <submittedName>
        <fullName evidence="2">Enoyl-CoA hydratase/isomerase family protein</fullName>
    </submittedName>
</protein>
<organism evidence="2 3">
    <name type="scientific">Candidatus Proximibacter danicus</name>
    <dbReference type="NCBI Taxonomy" id="2954365"/>
    <lineage>
        <taxon>Bacteria</taxon>
        <taxon>Pseudomonadati</taxon>
        <taxon>Pseudomonadota</taxon>
        <taxon>Betaproteobacteria</taxon>
        <taxon>Candidatus Proximibacter</taxon>
    </lineage>
</organism>
<dbReference type="CDD" id="cd06558">
    <property type="entry name" value="crotonase-like"/>
    <property type="match status" value="1"/>
</dbReference>